<dbReference type="InterPro" id="IPR001940">
    <property type="entry name" value="Peptidase_S1C"/>
</dbReference>
<dbReference type="Gene3D" id="3.20.190.20">
    <property type="match status" value="1"/>
</dbReference>
<dbReference type="PANTHER" id="PTHR45980:SF18">
    <property type="entry name" value="PROTEASE DO-LIKE 9"/>
    <property type="match status" value="1"/>
</dbReference>
<keyword evidence="8" id="KW-1185">Reference proteome</keyword>
<feature type="non-terminal residue" evidence="7">
    <location>
        <position position="1"/>
    </location>
</feature>
<dbReference type="Proteomes" id="UP001165090">
    <property type="component" value="Unassembled WGS sequence"/>
</dbReference>
<dbReference type="InterPro" id="IPR041517">
    <property type="entry name" value="DEGP_PDZ"/>
</dbReference>
<comment type="similarity">
    <text evidence="1">Belongs to the peptidase S1C family.</text>
</comment>
<feature type="domain" description="Protease Do-like PDZ" evidence="6">
    <location>
        <begin position="451"/>
        <end position="596"/>
    </location>
</feature>
<dbReference type="InterPro" id="IPR046449">
    <property type="entry name" value="DEGP_PDZ_sf"/>
</dbReference>
<proteinExistence type="inferred from homology"/>
<gene>
    <name evidence="7" type="ORF">VaNZ11_001075</name>
</gene>
<dbReference type="InterPro" id="IPR036034">
    <property type="entry name" value="PDZ_sf"/>
</dbReference>
<feature type="region of interest" description="Disordered" evidence="5">
    <location>
        <begin position="586"/>
        <end position="634"/>
    </location>
</feature>
<dbReference type="PRINTS" id="PR00834">
    <property type="entry name" value="PROTEASES2C"/>
</dbReference>
<dbReference type="SUPFAM" id="SSF50494">
    <property type="entry name" value="Trypsin-like serine proteases"/>
    <property type="match status" value="1"/>
</dbReference>
<evidence type="ECO:0000256" key="4">
    <source>
        <dbReference type="ARBA" id="ARBA00022825"/>
    </source>
</evidence>
<dbReference type="InterPro" id="IPR043504">
    <property type="entry name" value="Peptidase_S1_PA_chymotrypsin"/>
</dbReference>
<organism evidence="7 8">
    <name type="scientific">Volvox africanus</name>
    <dbReference type="NCBI Taxonomy" id="51714"/>
    <lineage>
        <taxon>Eukaryota</taxon>
        <taxon>Viridiplantae</taxon>
        <taxon>Chlorophyta</taxon>
        <taxon>core chlorophytes</taxon>
        <taxon>Chlorophyceae</taxon>
        <taxon>CS clade</taxon>
        <taxon>Chlamydomonadales</taxon>
        <taxon>Volvocaceae</taxon>
        <taxon>Volvox</taxon>
    </lineage>
</organism>
<dbReference type="Gene3D" id="2.40.10.10">
    <property type="entry name" value="Trypsin-like serine proteases"/>
    <property type="match status" value="2"/>
</dbReference>
<evidence type="ECO:0000313" key="8">
    <source>
        <dbReference type="Proteomes" id="UP001165090"/>
    </source>
</evidence>
<sequence>NFLAMTLMYLKQKTFYEAAASGPALRAASRCPVAQQRNCPTRKQNNAWRSICRSDSTNLRNQGGYEQELAASASPLDGAELPLGAGTPLIPVLVSDDDVSESRVAAAAATPQPTFKVTGELRRKAWALSSVLKVFVSRVDPNYAQPWQMCPQRTGTGSAFVLDTNKRTILTNSHVVSNATAVYVRRPGAAKKFKAEVICDGKVCDLALLTVRDDAFWAAELRGLEFVDVPELQSPIAVAGYPVGGDNISVTKGIVSRIALVRYSATARLLSIQIDAAINPGNSGGPAFADLEGGKVAGVAFSKNVSSSTDNIGYIIPHRVVKHFLEDAEAYGTYRGVPSPGLLTQDLENPAQRAYLKVPEGTSGVLVVKTDPLSAAHGAVQKNDVILEVDGVSIADDGTVEFREDERLEFTHIIRAKHIDEHIHLKLLRDGQELCVSYLLKAKDHLVPVLDAVDAVPSYLIVGGLVFAPLSSPFLEMVFGGGGGRRSRRADIPVPVLAALNQNKVRKGQQVVLLVQVLAHEINHGYRYSVVPCESFNGQRVHSLRHLVELVDKCDQPFLNFGLEGGRLITMRTAEVRGAGPQILSTNAISSDRSPDMLLPKPEDEDWDAAGEWDSTAAQADVGLGGTGDSDLDC</sequence>
<evidence type="ECO:0000256" key="3">
    <source>
        <dbReference type="ARBA" id="ARBA00022801"/>
    </source>
</evidence>
<dbReference type="PANTHER" id="PTHR45980">
    <property type="match status" value="1"/>
</dbReference>
<evidence type="ECO:0000256" key="1">
    <source>
        <dbReference type="ARBA" id="ARBA00010541"/>
    </source>
</evidence>
<evidence type="ECO:0000313" key="7">
    <source>
        <dbReference type="EMBL" id="GLI59231.1"/>
    </source>
</evidence>
<accession>A0ABQ5RP78</accession>
<dbReference type="SUPFAM" id="SSF50156">
    <property type="entry name" value="PDZ domain-like"/>
    <property type="match status" value="1"/>
</dbReference>
<keyword evidence="4" id="KW-0720">Serine protease</keyword>
<evidence type="ECO:0000256" key="5">
    <source>
        <dbReference type="SAM" id="MobiDB-lite"/>
    </source>
</evidence>
<keyword evidence="3" id="KW-0378">Hydrolase</keyword>
<dbReference type="Pfam" id="PF13365">
    <property type="entry name" value="Trypsin_2"/>
    <property type="match status" value="1"/>
</dbReference>
<dbReference type="Gene3D" id="2.30.42.10">
    <property type="match status" value="1"/>
</dbReference>
<keyword evidence="2" id="KW-0645">Protease</keyword>
<evidence type="ECO:0000256" key="2">
    <source>
        <dbReference type="ARBA" id="ARBA00022670"/>
    </source>
</evidence>
<dbReference type="EMBL" id="BSDZ01000004">
    <property type="protein sequence ID" value="GLI59231.1"/>
    <property type="molecule type" value="Genomic_DNA"/>
</dbReference>
<dbReference type="Pfam" id="PF17815">
    <property type="entry name" value="PDZ_3"/>
    <property type="match status" value="1"/>
</dbReference>
<evidence type="ECO:0000259" key="6">
    <source>
        <dbReference type="Pfam" id="PF17815"/>
    </source>
</evidence>
<protein>
    <recommendedName>
        <fullName evidence="6">Protease Do-like PDZ domain-containing protein</fullName>
    </recommendedName>
</protein>
<comment type="caution">
    <text evidence="7">The sequence shown here is derived from an EMBL/GenBank/DDBJ whole genome shotgun (WGS) entry which is preliminary data.</text>
</comment>
<dbReference type="InterPro" id="IPR009003">
    <property type="entry name" value="Peptidase_S1_PA"/>
</dbReference>
<reference evidence="7 8" key="1">
    <citation type="journal article" date="2023" name="IScience">
        <title>Expanded male sex-determining region conserved during the evolution of homothallism in the green alga Volvox.</title>
        <authorList>
            <person name="Yamamoto K."/>
            <person name="Matsuzaki R."/>
            <person name="Mahakham W."/>
            <person name="Heman W."/>
            <person name="Sekimoto H."/>
            <person name="Kawachi M."/>
            <person name="Minakuchi Y."/>
            <person name="Toyoda A."/>
            <person name="Nozaki H."/>
        </authorList>
    </citation>
    <scope>NUCLEOTIDE SEQUENCE [LARGE SCALE GENOMIC DNA]</scope>
    <source>
        <strain evidence="7 8">NIES-4468</strain>
    </source>
</reference>
<name>A0ABQ5RP78_9CHLO</name>